<evidence type="ECO:0000256" key="1">
    <source>
        <dbReference type="SAM" id="SignalP"/>
    </source>
</evidence>
<feature type="chain" id="PRO_5007119522" description="Glycine rich protein" evidence="1">
    <location>
        <begin position="22"/>
        <end position="98"/>
    </location>
</feature>
<dbReference type="Proteomes" id="UP000243975">
    <property type="component" value="Unassembled WGS sequence"/>
</dbReference>
<evidence type="ECO:0000313" key="2">
    <source>
        <dbReference type="EMBL" id="KVI05228.1"/>
    </source>
</evidence>
<accession>A0A103Y9Z8</accession>
<reference evidence="2 3" key="1">
    <citation type="journal article" date="2016" name="Sci. Rep.">
        <title>The genome sequence of the outbreeding globe artichoke constructed de novo incorporating a phase-aware low-pass sequencing strategy of F1 progeny.</title>
        <authorList>
            <person name="Scaglione D."/>
            <person name="Reyes-Chin-Wo S."/>
            <person name="Acquadro A."/>
            <person name="Froenicke L."/>
            <person name="Portis E."/>
            <person name="Beitel C."/>
            <person name="Tirone M."/>
            <person name="Mauro R."/>
            <person name="Lo Monaco A."/>
            <person name="Mauromicale G."/>
            <person name="Faccioli P."/>
            <person name="Cattivelli L."/>
            <person name="Rieseberg L."/>
            <person name="Michelmore R."/>
            <person name="Lanteri S."/>
        </authorList>
    </citation>
    <scope>NUCLEOTIDE SEQUENCE [LARGE SCALE GENOMIC DNA]</scope>
    <source>
        <strain evidence="2">2C</strain>
    </source>
</reference>
<evidence type="ECO:0008006" key="4">
    <source>
        <dbReference type="Google" id="ProtNLM"/>
    </source>
</evidence>
<dbReference type="AlphaFoldDB" id="A0A103Y9Z8"/>
<sequence length="98" mass="10046">MASILKEGLVLALIIFMVVSSYPDTIALANAQSAHNRARQLDTNCDGAQQSQMPWCGGGTNGGSGNGGNRRGGGGGSGSSSCRFGCCGYYKWGTCKCC</sequence>
<evidence type="ECO:0000313" key="3">
    <source>
        <dbReference type="Proteomes" id="UP000243975"/>
    </source>
</evidence>
<proteinExistence type="predicted"/>
<organism evidence="2 3">
    <name type="scientific">Cynara cardunculus var. scolymus</name>
    <name type="common">Globe artichoke</name>
    <name type="synonym">Cynara scolymus</name>
    <dbReference type="NCBI Taxonomy" id="59895"/>
    <lineage>
        <taxon>Eukaryota</taxon>
        <taxon>Viridiplantae</taxon>
        <taxon>Streptophyta</taxon>
        <taxon>Embryophyta</taxon>
        <taxon>Tracheophyta</taxon>
        <taxon>Spermatophyta</taxon>
        <taxon>Magnoliopsida</taxon>
        <taxon>eudicotyledons</taxon>
        <taxon>Gunneridae</taxon>
        <taxon>Pentapetalae</taxon>
        <taxon>asterids</taxon>
        <taxon>campanulids</taxon>
        <taxon>Asterales</taxon>
        <taxon>Asteraceae</taxon>
        <taxon>Carduoideae</taxon>
        <taxon>Cardueae</taxon>
        <taxon>Carduinae</taxon>
        <taxon>Cynara</taxon>
    </lineage>
</organism>
<name>A0A103Y9Z8_CYNCS</name>
<keyword evidence="1" id="KW-0732">Signal</keyword>
<gene>
    <name evidence="2" type="ORF">Ccrd_016441</name>
</gene>
<protein>
    <recommendedName>
        <fullName evidence="4">Glycine rich protein</fullName>
    </recommendedName>
</protein>
<dbReference type="EMBL" id="LEKV01001884">
    <property type="protein sequence ID" value="KVI05228.1"/>
    <property type="molecule type" value="Genomic_DNA"/>
</dbReference>
<dbReference type="OMA" id="LANNCED"/>
<feature type="signal peptide" evidence="1">
    <location>
        <begin position="1"/>
        <end position="21"/>
    </location>
</feature>
<dbReference type="Gramene" id="KVI05228">
    <property type="protein sequence ID" value="KVI05228"/>
    <property type="gene ID" value="Ccrd_016441"/>
</dbReference>
<keyword evidence="3" id="KW-1185">Reference proteome</keyword>
<comment type="caution">
    <text evidence="2">The sequence shown here is derived from an EMBL/GenBank/DDBJ whole genome shotgun (WGS) entry which is preliminary data.</text>
</comment>